<dbReference type="GO" id="GO:0003723">
    <property type="term" value="F:RNA binding"/>
    <property type="evidence" value="ECO:0007669"/>
    <property type="project" value="UniProtKB-KW"/>
</dbReference>
<evidence type="ECO:0000256" key="6">
    <source>
        <dbReference type="ARBA" id="ARBA00023242"/>
    </source>
</evidence>
<gene>
    <name evidence="11" type="ORF">A3Q56_02140</name>
</gene>
<dbReference type="InterPro" id="IPR036612">
    <property type="entry name" value="KH_dom_type_1_sf"/>
</dbReference>
<dbReference type="CDD" id="cd22393">
    <property type="entry name" value="KH-I_KRR1_rpt1"/>
    <property type="match status" value="1"/>
</dbReference>
<dbReference type="PANTHER" id="PTHR12581:SF0">
    <property type="entry name" value="KRR1 SMALL SUBUNIT PROCESSOME COMPONENT HOMOLOG"/>
    <property type="match status" value="1"/>
</dbReference>
<dbReference type="InterPro" id="IPR048549">
    <property type="entry name" value="KRR1-like_KH2_euk"/>
</dbReference>
<evidence type="ECO:0000256" key="7">
    <source>
        <dbReference type="ARBA" id="ARBA00023274"/>
    </source>
</evidence>
<dbReference type="OrthoDB" id="441223at2759"/>
<comment type="function">
    <text evidence="8">Required for 40S ribosome biogenesis. Involved in nucleolar processing of pre-18S ribosomal RNA and ribosome assembly.</text>
</comment>
<feature type="region of interest" description="Disordered" evidence="9">
    <location>
        <begin position="1"/>
        <end position="23"/>
    </location>
</feature>
<dbReference type="AlphaFoldDB" id="A0A177B7K7"/>
<dbReference type="FunFam" id="3.30.1370.10:FF:000014">
    <property type="entry name" value="KRR1 small subunit processome component"/>
    <property type="match status" value="1"/>
</dbReference>
<dbReference type="Pfam" id="PF17903">
    <property type="entry name" value="KH_KRR1_1st"/>
    <property type="match status" value="1"/>
</dbReference>
<comment type="subunit">
    <text evidence="8">Component of the ribosomal small subunit (SSU) processome.</text>
</comment>
<dbReference type="SMART" id="SM00322">
    <property type="entry name" value="KH"/>
    <property type="match status" value="1"/>
</dbReference>
<dbReference type="Proteomes" id="UP000078046">
    <property type="component" value="Unassembled WGS sequence"/>
</dbReference>
<dbReference type="Gene3D" id="3.30.1370.10">
    <property type="entry name" value="K Homology domain, type 1"/>
    <property type="match status" value="2"/>
</dbReference>
<feature type="domain" description="K Homology" evidence="10">
    <location>
        <begin position="123"/>
        <end position="195"/>
    </location>
</feature>
<protein>
    <recommendedName>
        <fullName evidence="8">KRR1 small subunit processome component</fullName>
    </recommendedName>
    <alternativeName>
        <fullName evidence="8">KRR-R motif-containing protein 1</fullName>
    </alternativeName>
</protein>
<evidence type="ECO:0000256" key="5">
    <source>
        <dbReference type="ARBA" id="ARBA00022884"/>
    </source>
</evidence>
<proteinExistence type="inferred from homology"/>
<keyword evidence="6 8" id="KW-0539">Nucleus</keyword>
<dbReference type="InterPro" id="IPR048548">
    <property type="entry name" value="KRR1-like_KH2"/>
</dbReference>
<comment type="similarity">
    <text evidence="2 8">Belongs to the KRR1 family.</text>
</comment>
<evidence type="ECO:0000313" key="12">
    <source>
        <dbReference type="Proteomes" id="UP000078046"/>
    </source>
</evidence>
<evidence type="ECO:0000256" key="1">
    <source>
        <dbReference type="ARBA" id="ARBA00004604"/>
    </source>
</evidence>
<dbReference type="Pfam" id="PF21800">
    <property type="entry name" value="KH_KRR1_2nd"/>
    <property type="match status" value="1"/>
</dbReference>
<feature type="compositionally biased region" description="Basic and acidic residues" evidence="9">
    <location>
        <begin position="292"/>
        <end position="301"/>
    </location>
</feature>
<evidence type="ECO:0000256" key="8">
    <source>
        <dbReference type="PIRNR" id="PIRNR006515"/>
    </source>
</evidence>
<feature type="compositionally biased region" description="Basic residues" evidence="9">
    <location>
        <begin position="279"/>
        <end position="291"/>
    </location>
</feature>
<keyword evidence="5 8" id="KW-0694">RNA-binding</keyword>
<dbReference type="GO" id="GO:0032040">
    <property type="term" value="C:small-subunit processome"/>
    <property type="evidence" value="ECO:0007669"/>
    <property type="project" value="TreeGrafter"/>
</dbReference>
<dbReference type="InterPro" id="IPR024166">
    <property type="entry name" value="rRNA_assembly_KRR1"/>
</dbReference>
<organism evidence="11 12">
    <name type="scientific">Intoshia linei</name>
    <dbReference type="NCBI Taxonomy" id="1819745"/>
    <lineage>
        <taxon>Eukaryota</taxon>
        <taxon>Metazoa</taxon>
        <taxon>Spiralia</taxon>
        <taxon>Lophotrochozoa</taxon>
        <taxon>Mesozoa</taxon>
        <taxon>Orthonectida</taxon>
        <taxon>Rhopaluridae</taxon>
        <taxon>Intoshia</taxon>
    </lineage>
</organism>
<comment type="caution">
    <text evidence="11">The sequence shown here is derived from an EMBL/GenBank/DDBJ whole genome shotgun (WGS) entry which is preliminary data.</text>
</comment>
<keyword evidence="4 8" id="KW-0698">rRNA processing</keyword>
<dbReference type="SUPFAM" id="SSF54791">
    <property type="entry name" value="Eukaryotic type KH-domain (KH-domain type I)"/>
    <property type="match status" value="1"/>
</dbReference>
<evidence type="ECO:0000256" key="2">
    <source>
        <dbReference type="ARBA" id="ARBA00009344"/>
    </source>
</evidence>
<dbReference type="InterPro" id="IPR041174">
    <property type="entry name" value="KRR1-like_KH1"/>
</dbReference>
<evidence type="ECO:0000256" key="3">
    <source>
        <dbReference type="ARBA" id="ARBA00022517"/>
    </source>
</evidence>
<feature type="region of interest" description="Disordered" evidence="9">
    <location>
        <begin position="279"/>
        <end position="318"/>
    </location>
</feature>
<keyword evidence="3 8" id="KW-0690">Ribosome biogenesis</keyword>
<keyword evidence="7 8" id="KW-0687">Ribonucleoprotein</keyword>
<name>A0A177B7K7_9BILA</name>
<evidence type="ECO:0000256" key="9">
    <source>
        <dbReference type="SAM" id="MobiDB-lite"/>
    </source>
</evidence>
<accession>A0A177B7K7</accession>
<dbReference type="GO" id="GO:0006364">
    <property type="term" value="P:rRNA processing"/>
    <property type="evidence" value="ECO:0007669"/>
    <property type="project" value="UniProtKB-KW"/>
</dbReference>
<reference evidence="11 12" key="1">
    <citation type="submission" date="2016-04" db="EMBL/GenBank/DDBJ databases">
        <title>The genome of Intoshia linei affirms orthonectids as highly simplified spiralians.</title>
        <authorList>
            <person name="Mikhailov K.V."/>
            <person name="Slusarev G.S."/>
            <person name="Nikitin M.A."/>
            <person name="Logacheva M.D."/>
            <person name="Penin A."/>
            <person name="Aleoshin V."/>
            <person name="Panchin Y.V."/>
        </authorList>
    </citation>
    <scope>NUCLEOTIDE SEQUENCE [LARGE SCALE GENOMIC DNA]</scope>
    <source>
        <strain evidence="11">Intl2013</strain>
        <tissue evidence="11">Whole animal</tissue>
    </source>
</reference>
<feature type="compositionally biased region" description="Basic and acidic residues" evidence="9">
    <location>
        <begin position="8"/>
        <end position="23"/>
    </location>
</feature>
<dbReference type="PIRSF" id="PIRSF006515">
    <property type="entry name" value="KRR1"/>
    <property type="match status" value="1"/>
</dbReference>
<comment type="subcellular location">
    <subcellularLocation>
        <location evidence="1 8">Nucleus</location>
        <location evidence="1 8">Nucleolus</location>
    </subcellularLocation>
</comment>
<dbReference type="CDD" id="cd22394">
    <property type="entry name" value="KH-I_KRR1_rpt2"/>
    <property type="match status" value="1"/>
</dbReference>
<sequence>MGKKNKQSKIENDNEKMTVPDGWKEPEFTKEDYKRGFTEKSSFGCLFPKYRENYIKESWPLVKQRLSNDFEIVAELELIEGSMIVSSTKKTWDPYAIINARDLIRLLARSVPYEKAITVMNDDVFCDIIKIGRLVNNRERFIRRRQRLVGTKGCTLKAIELLTECYVLVQGNTVSVIGNHKGIKKARKIVVDAMNNVHPVYTIKSLMVQKELENDDKLRNEDWSRFLPKFKKQNKKTTKIKIKNKKKELYPPLPPMSKIDKQLESGEFFMNKELQKKAIINRKKEQHKQKSKERINKRKQDFIAPSDPVIEPKKSKKN</sequence>
<dbReference type="InterPro" id="IPR048550">
    <property type="entry name" value="KRR1-like_KH1_euk"/>
</dbReference>
<dbReference type="EMBL" id="LWCA01000187">
    <property type="protein sequence ID" value="OAF70110.1"/>
    <property type="molecule type" value="Genomic_DNA"/>
</dbReference>
<evidence type="ECO:0000259" key="10">
    <source>
        <dbReference type="SMART" id="SM00322"/>
    </source>
</evidence>
<dbReference type="PANTHER" id="PTHR12581">
    <property type="entry name" value="HIV-1 REV BINDING PROTEIN 2, 3"/>
    <property type="match status" value="1"/>
</dbReference>
<keyword evidence="12" id="KW-1185">Reference proteome</keyword>
<dbReference type="InterPro" id="IPR004087">
    <property type="entry name" value="KH_dom"/>
</dbReference>
<evidence type="ECO:0000256" key="4">
    <source>
        <dbReference type="ARBA" id="ARBA00022552"/>
    </source>
</evidence>
<evidence type="ECO:0000313" key="11">
    <source>
        <dbReference type="EMBL" id="OAF70110.1"/>
    </source>
</evidence>